<dbReference type="Pfam" id="PF02378">
    <property type="entry name" value="PTS_EIIC"/>
    <property type="match status" value="1"/>
</dbReference>
<dbReference type="GO" id="GO:1901264">
    <property type="term" value="P:carbohydrate derivative transport"/>
    <property type="evidence" value="ECO:0007669"/>
    <property type="project" value="TreeGrafter"/>
</dbReference>
<organism evidence="11 12">
    <name type="scientific">Pilibacter termitis</name>
    <dbReference type="NCBI Taxonomy" id="263852"/>
    <lineage>
        <taxon>Bacteria</taxon>
        <taxon>Bacillati</taxon>
        <taxon>Bacillota</taxon>
        <taxon>Bacilli</taxon>
        <taxon>Lactobacillales</taxon>
        <taxon>Enterococcaceae</taxon>
        <taxon>Pilibacter</taxon>
    </lineage>
</organism>
<dbReference type="AlphaFoldDB" id="A0A1T4LN74"/>
<evidence type="ECO:0000313" key="11">
    <source>
        <dbReference type="EMBL" id="SJZ56066.1"/>
    </source>
</evidence>
<reference evidence="11 12" key="1">
    <citation type="submission" date="2017-02" db="EMBL/GenBank/DDBJ databases">
        <authorList>
            <person name="Peterson S.W."/>
        </authorList>
    </citation>
    <scope>NUCLEOTIDE SEQUENCE [LARGE SCALE GENOMIC DNA]</scope>
    <source>
        <strain evidence="11 12">ATCC BAA-1030</strain>
    </source>
</reference>
<dbReference type="Proteomes" id="UP000190328">
    <property type="component" value="Unassembled WGS sequence"/>
</dbReference>
<feature type="transmembrane region" description="Helical" evidence="9">
    <location>
        <begin position="410"/>
        <end position="427"/>
    </location>
</feature>
<feature type="transmembrane region" description="Helical" evidence="9">
    <location>
        <begin position="149"/>
        <end position="171"/>
    </location>
</feature>
<evidence type="ECO:0000256" key="7">
    <source>
        <dbReference type="ARBA" id="ARBA00023136"/>
    </source>
</evidence>
<keyword evidence="5 9" id="KW-0812">Transmembrane</keyword>
<evidence type="ECO:0000256" key="8">
    <source>
        <dbReference type="PIRNR" id="PIRNR006351"/>
    </source>
</evidence>
<comment type="subcellular location">
    <subcellularLocation>
        <location evidence="1">Cell membrane</location>
        <topology evidence="1">Multi-pass membrane protein</topology>
    </subcellularLocation>
</comment>
<evidence type="ECO:0000256" key="1">
    <source>
        <dbReference type="ARBA" id="ARBA00004651"/>
    </source>
</evidence>
<dbReference type="InterPro" id="IPR051088">
    <property type="entry name" value="PTS_Sugar-EIIC/EIIB"/>
</dbReference>
<feature type="transmembrane region" description="Helical" evidence="9">
    <location>
        <begin position="31"/>
        <end position="52"/>
    </location>
</feature>
<dbReference type="OrthoDB" id="1550290at2"/>
<keyword evidence="3 8" id="KW-1003">Cell membrane</keyword>
<name>A0A1T4LN74_9ENTE</name>
<keyword evidence="6 9" id="KW-1133">Transmembrane helix</keyword>
<evidence type="ECO:0000313" key="12">
    <source>
        <dbReference type="Proteomes" id="UP000190328"/>
    </source>
</evidence>
<feature type="transmembrane region" description="Helical" evidence="9">
    <location>
        <begin position="109"/>
        <end position="129"/>
    </location>
</feature>
<dbReference type="NCBIfam" id="TIGR00410">
    <property type="entry name" value="lacE"/>
    <property type="match status" value="1"/>
</dbReference>
<feature type="transmembrane region" description="Helical" evidence="9">
    <location>
        <begin position="370"/>
        <end position="390"/>
    </location>
</feature>
<gene>
    <name evidence="11" type="ORF">SAMN02745116_00733</name>
</gene>
<feature type="transmembrane region" description="Helical" evidence="9">
    <location>
        <begin position="192"/>
        <end position="213"/>
    </location>
</feature>
<evidence type="ECO:0000259" key="10">
    <source>
        <dbReference type="PROSITE" id="PS51105"/>
    </source>
</evidence>
<dbReference type="InterPro" id="IPR004501">
    <property type="entry name" value="PTS_EIIC_3"/>
</dbReference>
<sequence length="475" mass="51774">MKKKTKILDVISNFAQKMGSQVHFRSLRDGFVQTVPFLVLAGVFILINYVIIAPETGYIAGLVHNDALLATWQELGSKIINGSLSCYSLLIGVLISYSLAKNKHYENPIYCSVITLAVIFIFVPIVNAVTPNGAEKAVEVASIVPFDLLGTAGVFTSILSALLSTELFIFLSRQEKLKIKLTGGIPPAVAQSFNALLAIMITLIVFGFGSFAVHQLTKMDVHELINKVIQAPMLHLTTSLPGFLVLCFVTNTLFSLGIHPSGIVNPILEPPLLAAMNQNTEAFKNGTDIPNIIVLPFRDLYGHIGGTGSTIALIIAIFLVSRKKSNRQFAKLAGPLEIFNINEPVIYGFPVVMNPVIMIPFIFGPLLSFAIAYFATAIGLVSKIVVYVPWSTPPLINGYIASGGDIRNSILQLFLIAFMVVIYIPFLKAHESSMTDDTEVNTSAFDKALGKNMENEKEITSTTDSDDFSDFAEFM</sequence>
<dbReference type="EMBL" id="FUXI01000006">
    <property type="protein sequence ID" value="SJZ56066.1"/>
    <property type="molecule type" value="Genomic_DNA"/>
</dbReference>
<protein>
    <recommendedName>
        <fullName evidence="8">Permease IIC component</fullName>
    </recommendedName>
</protein>
<evidence type="ECO:0000256" key="2">
    <source>
        <dbReference type="ARBA" id="ARBA00022448"/>
    </source>
</evidence>
<keyword evidence="2 8" id="KW-0813">Transport</keyword>
<keyword evidence="7 8" id="KW-0472">Membrane</keyword>
<dbReference type="PROSITE" id="PS51105">
    <property type="entry name" value="PTS_EIIC_TYPE_3"/>
    <property type="match status" value="1"/>
</dbReference>
<keyword evidence="4 8" id="KW-0762">Sugar transport</keyword>
<dbReference type="STRING" id="263852.SAMN02745116_00733"/>
<keyword evidence="12" id="KW-1185">Reference proteome</keyword>
<proteinExistence type="predicted"/>
<dbReference type="PIRSF" id="PIRSF006351">
    <property type="entry name" value="PTS_EIIC-Cellobiose"/>
    <property type="match status" value="1"/>
</dbReference>
<evidence type="ECO:0000256" key="4">
    <source>
        <dbReference type="ARBA" id="ARBA00022597"/>
    </source>
</evidence>
<feature type="transmembrane region" description="Helical" evidence="9">
    <location>
        <begin position="300"/>
        <end position="320"/>
    </location>
</feature>
<comment type="function">
    <text evidence="8">The phosphoenolpyruvate-dependent sugar phosphotransferase system (PTS), a major carbohydrate active -transport system, catalyzes the phosphorylation of incoming sugar substrates concomitant with their translocation across the cell membrane.</text>
</comment>
<dbReference type="GO" id="GO:0009401">
    <property type="term" value="P:phosphoenolpyruvate-dependent sugar phosphotransferase system"/>
    <property type="evidence" value="ECO:0007669"/>
    <property type="project" value="InterPro"/>
</dbReference>
<feature type="domain" description="PTS EIIC type-3" evidence="10">
    <location>
        <begin position="7"/>
        <end position="426"/>
    </location>
</feature>
<dbReference type="GO" id="GO:0005886">
    <property type="term" value="C:plasma membrane"/>
    <property type="evidence" value="ECO:0007669"/>
    <property type="project" value="UniProtKB-SubCell"/>
</dbReference>
<dbReference type="RefSeq" id="WP_078806687.1">
    <property type="nucleotide sequence ID" value="NZ_FUXI01000006.1"/>
</dbReference>
<feature type="transmembrane region" description="Helical" evidence="9">
    <location>
        <begin position="79"/>
        <end position="97"/>
    </location>
</feature>
<evidence type="ECO:0000256" key="5">
    <source>
        <dbReference type="ARBA" id="ARBA00022692"/>
    </source>
</evidence>
<evidence type="ECO:0000256" key="6">
    <source>
        <dbReference type="ARBA" id="ARBA00022989"/>
    </source>
</evidence>
<dbReference type="GO" id="GO:0008982">
    <property type="term" value="F:protein-N(PI)-phosphohistidine-sugar phosphotransferase activity"/>
    <property type="evidence" value="ECO:0007669"/>
    <property type="project" value="UniProtKB-UniRule"/>
</dbReference>
<dbReference type="InterPro" id="IPR003352">
    <property type="entry name" value="PTS_EIIC"/>
</dbReference>
<dbReference type="InterPro" id="IPR004796">
    <property type="entry name" value="PTS_IIC_cello"/>
</dbReference>
<evidence type="ECO:0000256" key="9">
    <source>
        <dbReference type="SAM" id="Phobius"/>
    </source>
</evidence>
<dbReference type="PANTHER" id="PTHR33989">
    <property type="match status" value="1"/>
</dbReference>
<evidence type="ECO:0000256" key="3">
    <source>
        <dbReference type="ARBA" id="ARBA00022475"/>
    </source>
</evidence>
<dbReference type="PANTHER" id="PTHR33989:SF10">
    <property type="entry name" value="PERMEASE IIC COMPONENT"/>
    <property type="match status" value="1"/>
</dbReference>
<accession>A0A1T4LN74</accession>